<protein>
    <submittedName>
        <fullName evidence="1">Uncharacterized protein</fullName>
    </submittedName>
</protein>
<name>A0A7H4MZ78_9ENTR</name>
<dbReference type="Proteomes" id="UP000254863">
    <property type="component" value="Unassembled WGS sequence"/>
</dbReference>
<evidence type="ECO:0000313" key="1">
    <source>
        <dbReference type="EMBL" id="STV71542.1"/>
    </source>
</evidence>
<accession>A0A7H4MZ78</accession>
<gene>
    <name evidence="1" type="ORF">NCTC11685_00291</name>
</gene>
<evidence type="ECO:0000313" key="2">
    <source>
        <dbReference type="Proteomes" id="UP000254863"/>
    </source>
</evidence>
<dbReference type="EMBL" id="UGMS01000001">
    <property type="protein sequence ID" value="STV71542.1"/>
    <property type="molecule type" value="Genomic_DNA"/>
</dbReference>
<dbReference type="AlphaFoldDB" id="A0A7H4MZ78"/>
<sequence length="38" mass="3891">MMAGALLFFSGGQAKAAEGDTTTITVNGTLIGWAAVRY</sequence>
<proteinExistence type="predicted"/>
<comment type="caution">
    <text evidence="1">The sequence shown here is derived from an EMBL/GenBank/DDBJ whole genome shotgun (WGS) entry which is preliminary data.</text>
</comment>
<reference evidence="1 2" key="1">
    <citation type="submission" date="2018-06" db="EMBL/GenBank/DDBJ databases">
        <authorList>
            <consortium name="Pathogen Informatics"/>
            <person name="Doyle S."/>
        </authorList>
    </citation>
    <scope>NUCLEOTIDE SEQUENCE [LARGE SCALE GENOMIC DNA]</scope>
    <source>
        <strain evidence="1 2">NCTC11685</strain>
    </source>
</reference>
<organism evidence="1 2">
    <name type="scientific">Klebsiella michiganensis</name>
    <dbReference type="NCBI Taxonomy" id="1134687"/>
    <lineage>
        <taxon>Bacteria</taxon>
        <taxon>Pseudomonadati</taxon>
        <taxon>Pseudomonadota</taxon>
        <taxon>Gammaproteobacteria</taxon>
        <taxon>Enterobacterales</taxon>
        <taxon>Enterobacteriaceae</taxon>
        <taxon>Klebsiella/Raoultella group</taxon>
        <taxon>Klebsiella</taxon>
    </lineage>
</organism>